<keyword evidence="4" id="KW-0597">Phosphoprotein</keyword>
<dbReference type="InterPro" id="IPR050428">
    <property type="entry name" value="TCS_sensor_his_kinase"/>
</dbReference>
<keyword evidence="5" id="KW-0808">Transferase</keyword>
<dbReference type="InterPro" id="IPR003661">
    <property type="entry name" value="HisK_dim/P_dom"/>
</dbReference>
<keyword evidence="8 10" id="KW-1133">Transmembrane helix</keyword>
<accession>A0A5S3Q437</accession>
<dbReference type="AlphaFoldDB" id="A0A5S3Q437"/>
<dbReference type="GO" id="GO:0000155">
    <property type="term" value="F:phosphorelay sensor kinase activity"/>
    <property type="evidence" value="ECO:0007669"/>
    <property type="project" value="InterPro"/>
</dbReference>
<dbReference type="PANTHER" id="PTHR45436:SF8">
    <property type="entry name" value="HISTIDINE KINASE"/>
    <property type="match status" value="1"/>
</dbReference>
<keyword evidence="6 10" id="KW-0812">Transmembrane</keyword>
<evidence type="ECO:0000256" key="6">
    <source>
        <dbReference type="ARBA" id="ARBA00022692"/>
    </source>
</evidence>
<keyword evidence="9" id="KW-0902">Two-component regulatory system</keyword>
<evidence type="ECO:0000256" key="9">
    <source>
        <dbReference type="ARBA" id="ARBA00023012"/>
    </source>
</evidence>
<dbReference type="CDD" id="cd00082">
    <property type="entry name" value="HisKA"/>
    <property type="match status" value="1"/>
</dbReference>
<feature type="domain" description="Histidine kinase" evidence="11">
    <location>
        <begin position="236"/>
        <end position="453"/>
    </location>
</feature>
<dbReference type="PROSITE" id="PS50109">
    <property type="entry name" value="HIS_KIN"/>
    <property type="match status" value="1"/>
</dbReference>
<comment type="catalytic activity">
    <reaction evidence="1">
        <text>ATP + protein L-histidine = ADP + protein N-phospho-L-histidine.</text>
        <dbReference type="EC" id="2.7.13.3"/>
    </reaction>
</comment>
<gene>
    <name evidence="13" type="ORF">FDT80_15670</name>
</gene>
<comment type="subcellular location">
    <subcellularLocation>
        <location evidence="2">Membrane</location>
    </subcellularLocation>
</comment>
<dbReference type="InterPro" id="IPR005467">
    <property type="entry name" value="His_kinase_dom"/>
</dbReference>
<dbReference type="EMBL" id="VANS01000004">
    <property type="protein sequence ID" value="TMM51291.1"/>
    <property type="molecule type" value="Genomic_DNA"/>
</dbReference>
<organism evidence="13 14">
    <name type="scientific">Sulfitobacter sabulilitoris</name>
    <dbReference type="NCBI Taxonomy" id="2562655"/>
    <lineage>
        <taxon>Bacteria</taxon>
        <taxon>Pseudomonadati</taxon>
        <taxon>Pseudomonadota</taxon>
        <taxon>Alphaproteobacteria</taxon>
        <taxon>Rhodobacterales</taxon>
        <taxon>Roseobacteraceae</taxon>
        <taxon>Sulfitobacter</taxon>
    </lineage>
</organism>
<dbReference type="GO" id="GO:0005886">
    <property type="term" value="C:plasma membrane"/>
    <property type="evidence" value="ECO:0007669"/>
    <property type="project" value="TreeGrafter"/>
</dbReference>
<feature type="transmembrane region" description="Helical" evidence="10">
    <location>
        <begin position="149"/>
        <end position="173"/>
    </location>
</feature>
<evidence type="ECO:0000256" key="8">
    <source>
        <dbReference type="ARBA" id="ARBA00022989"/>
    </source>
</evidence>
<dbReference type="InterPro" id="IPR003594">
    <property type="entry name" value="HATPase_dom"/>
</dbReference>
<dbReference type="Gene3D" id="3.30.565.10">
    <property type="entry name" value="Histidine kinase-like ATPase, C-terminal domain"/>
    <property type="match status" value="1"/>
</dbReference>
<evidence type="ECO:0000256" key="10">
    <source>
        <dbReference type="SAM" id="Phobius"/>
    </source>
</evidence>
<evidence type="ECO:0000256" key="4">
    <source>
        <dbReference type="ARBA" id="ARBA00022553"/>
    </source>
</evidence>
<dbReference type="PROSITE" id="PS50885">
    <property type="entry name" value="HAMP"/>
    <property type="match status" value="1"/>
</dbReference>
<proteinExistence type="predicted"/>
<dbReference type="EC" id="2.7.13.3" evidence="3"/>
<feature type="domain" description="HAMP" evidence="12">
    <location>
        <begin position="174"/>
        <end position="228"/>
    </location>
</feature>
<keyword evidence="14" id="KW-1185">Reference proteome</keyword>
<evidence type="ECO:0000256" key="7">
    <source>
        <dbReference type="ARBA" id="ARBA00022777"/>
    </source>
</evidence>
<evidence type="ECO:0000256" key="1">
    <source>
        <dbReference type="ARBA" id="ARBA00000085"/>
    </source>
</evidence>
<reference evidence="13 14" key="1">
    <citation type="submission" date="2019-05" db="EMBL/GenBank/DDBJ databases">
        <title>Sulfitobacter sabulilitoris sp. nov., isolated from a marine sand.</title>
        <authorList>
            <person name="Yoon J.-H."/>
        </authorList>
    </citation>
    <scope>NUCLEOTIDE SEQUENCE [LARGE SCALE GENOMIC DNA]</scope>
    <source>
        <strain evidence="13 14">HSMS-29</strain>
    </source>
</reference>
<dbReference type="PANTHER" id="PTHR45436">
    <property type="entry name" value="SENSOR HISTIDINE KINASE YKOH"/>
    <property type="match status" value="1"/>
</dbReference>
<evidence type="ECO:0000256" key="5">
    <source>
        <dbReference type="ARBA" id="ARBA00022679"/>
    </source>
</evidence>
<evidence type="ECO:0000256" key="2">
    <source>
        <dbReference type="ARBA" id="ARBA00004370"/>
    </source>
</evidence>
<name>A0A5S3Q437_9RHOB</name>
<dbReference type="InterPro" id="IPR036097">
    <property type="entry name" value="HisK_dim/P_sf"/>
</dbReference>
<dbReference type="SMART" id="SM00387">
    <property type="entry name" value="HATPase_c"/>
    <property type="match status" value="1"/>
</dbReference>
<dbReference type="CDD" id="cd00075">
    <property type="entry name" value="HATPase"/>
    <property type="match status" value="1"/>
</dbReference>
<dbReference type="SUPFAM" id="SSF55874">
    <property type="entry name" value="ATPase domain of HSP90 chaperone/DNA topoisomerase II/histidine kinase"/>
    <property type="match status" value="1"/>
</dbReference>
<evidence type="ECO:0000313" key="13">
    <source>
        <dbReference type="EMBL" id="TMM51291.1"/>
    </source>
</evidence>
<evidence type="ECO:0000259" key="12">
    <source>
        <dbReference type="PROSITE" id="PS50885"/>
    </source>
</evidence>
<sequence>MRRGGGVLRSMPLRLTLGLVALFTTVSLISLAATYVVTQASFDQALRDDLKQDMAGFRAAPNAAALAALVKAEARETDPDRMVLSYFAPNRRHYGNAVIARDSDGYRIVTPDQTEARTGGAYLALTSSEFGGQLTIARSRAEIDALRGVFLNILALSLLPTVLIALSGGLYLARRGATHVRVVSRALDRLTTGDLAARVGPVVGWSDDLAQIGGKIDQMAQAQERSVAAIKQVSSDIAHDLKTPIQRVAVHLDDLSRSKTLAPAVGSRIDKARTELEGVASVFRSLLQIAQIETGSPAARFAPLDLRDVASRCAELYEPTASDSGHGLHIDLGPAGAVPATVTGDRDLLMQLLANLIENALRHTPPGTNIHLSLTAASGSVVLCVRDTGPGIPAADRNKVLQRLYRLDRSRRTPGNGLGLSFVSVVARLHDADLSLTDAAPGLCVCLTFAAYAGQDSGG</sequence>
<evidence type="ECO:0000256" key="3">
    <source>
        <dbReference type="ARBA" id="ARBA00012438"/>
    </source>
</evidence>
<dbReference type="Pfam" id="PF02518">
    <property type="entry name" value="HATPase_c"/>
    <property type="match status" value="1"/>
</dbReference>
<dbReference type="RefSeq" id="WP_138663250.1">
    <property type="nucleotide sequence ID" value="NZ_VANS01000004.1"/>
</dbReference>
<dbReference type="InterPro" id="IPR003660">
    <property type="entry name" value="HAMP_dom"/>
</dbReference>
<dbReference type="Proteomes" id="UP000309550">
    <property type="component" value="Unassembled WGS sequence"/>
</dbReference>
<dbReference type="SUPFAM" id="SSF47384">
    <property type="entry name" value="Homodimeric domain of signal transducing histidine kinase"/>
    <property type="match status" value="1"/>
</dbReference>
<keyword evidence="7 13" id="KW-0418">Kinase</keyword>
<dbReference type="Gene3D" id="6.10.340.10">
    <property type="match status" value="1"/>
</dbReference>
<dbReference type="OrthoDB" id="9815202at2"/>
<protein>
    <recommendedName>
        <fullName evidence="3">histidine kinase</fullName>
        <ecNumber evidence="3">2.7.13.3</ecNumber>
    </recommendedName>
</protein>
<evidence type="ECO:0000259" key="11">
    <source>
        <dbReference type="PROSITE" id="PS50109"/>
    </source>
</evidence>
<evidence type="ECO:0000313" key="14">
    <source>
        <dbReference type="Proteomes" id="UP000309550"/>
    </source>
</evidence>
<comment type="caution">
    <text evidence="13">The sequence shown here is derived from an EMBL/GenBank/DDBJ whole genome shotgun (WGS) entry which is preliminary data.</text>
</comment>
<keyword evidence="10" id="KW-0472">Membrane</keyword>
<dbReference type="InterPro" id="IPR036890">
    <property type="entry name" value="HATPase_C_sf"/>
</dbReference>